<evidence type="ECO:0000313" key="1">
    <source>
        <dbReference type="EMBL" id="EHQ90220.1"/>
    </source>
</evidence>
<organism evidence="1 2">
    <name type="scientific">Desulfosporosinus youngiae DSM 17734</name>
    <dbReference type="NCBI Taxonomy" id="768710"/>
    <lineage>
        <taxon>Bacteria</taxon>
        <taxon>Bacillati</taxon>
        <taxon>Bacillota</taxon>
        <taxon>Clostridia</taxon>
        <taxon>Eubacteriales</taxon>
        <taxon>Desulfitobacteriaceae</taxon>
        <taxon>Desulfosporosinus</taxon>
    </lineage>
</organism>
<evidence type="ECO:0000313" key="2">
    <source>
        <dbReference type="Proteomes" id="UP000005104"/>
    </source>
</evidence>
<dbReference type="STRING" id="768710.DesyoDRAFT_3188"/>
<dbReference type="Proteomes" id="UP000005104">
    <property type="component" value="Chromosome"/>
</dbReference>
<dbReference type="RefSeq" id="WP_007784509.1">
    <property type="nucleotide sequence ID" value="NZ_CM001441.1"/>
</dbReference>
<reference evidence="1 2" key="1">
    <citation type="submission" date="2011-11" db="EMBL/GenBank/DDBJ databases">
        <title>The Noncontiguous Finished genome of Desulfosporosinus youngiae DSM 17734.</title>
        <authorList>
            <consortium name="US DOE Joint Genome Institute (JGI-PGF)"/>
            <person name="Lucas S."/>
            <person name="Han J."/>
            <person name="Lapidus A."/>
            <person name="Cheng J.-F."/>
            <person name="Goodwin L."/>
            <person name="Pitluck S."/>
            <person name="Peters L."/>
            <person name="Ovchinnikova G."/>
            <person name="Lu M."/>
            <person name="Land M.L."/>
            <person name="Hauser L."/>
            <person name="Pester M."/>
            <person name="Spring S."/>
            <person name="Ollivier B."/>
            <person name="Rattei T."/>
            <person name="Klenk H.-P."/>
            <person name="Wagner M."/>
            <person name="Loy A."/>
            <person name="Woyke T.J."/>
        </authorList>
    </citation>
    <scope>NUCLEOTIDE SEQUENCE [LARGE SCALE GENOMIC DNA]</scope>
    <source>
        <strain evidence="1 2">DSM 17734</strain>
    </source>
</reference>
<protein>
    <recommendedName>
        <fullName evidence="3">Flagellar hook-length control protein FliK</fullName>
    </recommendedName>
</protein>
<dbReference type="AlphaFoldDB" id="H5XVR4"/>
<accession>H5XVR4</accession>
<proteinExistence type="predicted"/>
<dbReference type="eggNOG" id="COG5164">
    <property type="taxonomic scope" value="Bacteria"/>
</dbReference>
<evidence type="ECO:0008006" key="3">
    <source>
        <dbReference type="Google" id="ProtNLM"/>
    </source>
</evidence>
<sequence>MEVGGISAPGSVNQNLQLNKFKLGERLLIEIIHKTSEGEGTIRTRGQTMLALIETSTKAGEKFWARVASLNEGGLLLVREPLPGKPGEVSAPQQFQALTERGLPNNPEIIALLKSFPAAKMGVLSSLLGSMPGSLLTDELLKNLRKAIPQWNSLAEENGVDKLLASLKKLGLNYEQRLQQMLKLDHPAKEIEKNSLKDTFKGRLLEAIQRQEDQGFSDSDSPLAGLLQKITGQQLWFKTGAMDNAYMLLHFLLFDQERFVPVQIAIESARKGLKMDEEHCRIAVLVETEELGELGIDAFFTEDSLSCRVLSHDLSDLPQLLDMVIPETRKRFAQMGFTLGNVEVGELEQNLEFQKFLLGSRRSGVDISR</sequence>
<dbReference type="HOGENOM" id="CLU_045365_0_0_9"/>
<dbReference type="OrthoDB" id="1792996at2"/>
<keyword evidence="2" id="KW-1185">Reference proteome</keyword>
<gene>
    <name evidence="1" type="ORF">DesyoDRAFT_3188</name>
</gene>
<dbReference type="EMBL" id="CM001441">
    <property type="protein sequence ID" value="EHQ90220.1"/>
    <property type="molecule type" value="Genomic_DNA"/>
</dbReference>
<name>H5XVR4_9FIRM</name>